<comment type="caution">
    <text evidence="1">The sequence shown here is derived from an EMBL/GenBank/DDBJ whole genome shotgun (WGS) entry which is preliminary data.</text>
</comment>
<dbReference type="GeneID" id="96009850"/>
<accession>A0AB34KFQ3</accession>
<proteinExistence type="predicted"/>
<evidence type="ECO:0000313" key="2">
    <source>
        <dbReference type="Proteomes" id="UP000803884"/>
    </source>
</evidence>
<dbReference type="RefSeq" id="XP_069226024.1">
    <property type="nucleotide sequence ID" value="XM_069377012.1"/>
</dbReference>
<sequence>MARPSENLLQKDGSYPRPKWQRLVGWIEQLHDDCRNSPKSAIFTLPNRRAQSNLSFNDEFRIDCQGYFRLHDCGWYNLQVQENRQRASGDNNSTTVFTTYVHEEGYHRDKDPMILCSMIMKTMESQVKHAIPEMTIFIWHDPALGAVKTVKTLQRSPKGLLEWQNAGKGPWKVWHPE</sequence>
<reference evidence="1 2" key="1">
    <citation type="journal article" date="2020" name="Microbiol. Resour. Announc.">
        <title>Draft Genome Sequence of a Cladosporium Species Isolated from the Mesophotic Ascidian Didemnum maculosum.</title>
        <authorList>
            <person name="Gioti A."/>
            <person name="Siaperas R."/>
            <person name="Nikolaivits E."/>
            <person name="Le Goff G."/>
            <person name="Ouazzani J."/>
            <person name="Kotoulas G."/>
            <person name="Topakas E."/>
        </authorList>
    </citation>
    <scope>NUCLEOTIDE SEQUENCE [LARGE SCALE GENOMIC DNA]</scope>
    <source>
        <strain evidence="1 2">TM138-S3</strain>
    </source>
</reference>
<gene>
    <name evidence="1" type="ORF">WHR41_08408</name>
</gene>
<name>A0AB34KFQ3_9PEZI</name>
<dbReference type="AlphaFoldDB" id="A0AB34KFQ3"/>
<evidence type="ECO:0000313" key="1">
    <source>
        <dbReference type="EMBL" id="KAL1582917.1"/>
    </source>
</evidence>
<organism evidence="1 2">
    <name type="scientific">Cladosporium halotolerans</name>
    <dbReference type="NCBI Taxonomy" id="1052096"/>
    <lineage>
        <taxon>Eukaryota</taxon>
        <taxon>Fungi</taxon>
        <taxon>Dikarya</taxon>
        <taxon>Ascomycota</taxon>
        <taxon>Pezizomycotina</taxon>
        <taxon>Dothideomycetes</taxon>
        <taxon>Dothideomycetidae</taxon>
        <taxon>Cladosporiales</taxon>
        <taxon>Cladosporiaceae</taxon>
        <taxon>Cladosporium</taxon>
    </lineage>
</organism>
<protein>
    <submittedName>
        <fullName evidence="1">Uncharacterized protein</fullName>
    </submittedName>
</protein>
<keyword evidence="2" id="KW-1185">Reference proteome</keyword>
<dbReference type="EMBL" id="JAAQHG020000042">
    <property type="protein sequence ID" value="KAL1582917.1"/>
    <property type="molecule type" value="Genomic_DNA"/>
</dbReference>
<dbReference type="Proteomes" id="UP000803884">
    <property type="component" value="Unassembled WGS sequence"/>
</dbReference>